<dbReference type="Pfam" id="PF12679">
    <property type="entry name" value="ABC2_membrane_2"/>
    <property type="match status" value="1"/>
</dbReference>
<reference evidence="2 3" key="1">
    <citation type="journal article" date="2014" name="PLoS Genet.">
        <title>Phylogenetically driven sequencing of extremely halophilic archaea reveals strategies for static and dynamic osmo-response.</title>
        <authorList>
            <person name="Becker E.A."/>
            <person name="Seitzer P.M."/>
            <person name="Tritt A."/>
            <person name="Larsen D."/>
            <person name="Krusor M."/>
            <person name="Yao A.I."/>
            <person name="Wu D."/>
            <person name="Madern D."/>
            <person name="Eisen J.A."/>
            <person name="Darling A.E."/>
            <person name="Facciotti M.T."/>
        </authorList>
    </citation>
    <scope>NUCLEOTIDE SEQUENCE [LARGE SCALE GENOMIC DNA]</scope>
    <source>
        <strain evidence="2 3">ATCC BAA-897</strain>
    </source>
</reference>
<proteinExistence type="predicted"/>
<dbReference type="GO" id="GO:0005886">
    <property type="term" value="C:plasma membrane"/>
    <property type="evidence" value="ECO:0007669"/>
    <property type="project" value="UniProtKB-SubCell"/>
</dbReference>
<dbReference type="AlphaFoldDB" id="M0ILE7"/>
<dbReference type="EMBL" id="AOLM01000006">
    <property type="protein sequence ID" value="ELZ96683.1"/>
    <property type="molecule type" value="Genomic_DNA"/>
</dbReference>
<feature type="transmembrane region" description="Helical" evidence="1">
    <location>
        <begin position="20"/>
        <end position="39"/>
    </location>
</feature>
<feature type="transmembrane region" description="Helical" evidence="1">
    <location>
        <begin position="167"/>
        <end position="185"/>
    </location>
</feature>
<feature type="transmembrane region" description="Helical" evidence="1">
    <location>
        <begin position="108"/>
        <end position="128"/>
    </location>
</feature>
<dbReference type="PANTHER" id="PTHR43471">
    <property type="entry name" value="ABC TRANSPORTER PERMEASE"/>
    <property type="match status" value="1"/>
</dbReference>
<evidence type="ECO:0000313" key="2">
    <source>
        <dbReference type="EMBL" id="ELZ96683.1"/>
    </source>
</evidence>
<organism evidence="2 3">
    <name type="scientific">Haloferax sulfurifontis ATCC BAA-897</name>
    <dbReference type="NCBI Taxonomy" id="662480"/>
    <lineage>
        <taxon>Archaea</taxon>
        <taxon>Methanobacteriati</taxon>
        <taxon>Methanobacteriota</taxon>
        <taxon>Stenosarchaea group</taxon>
        <taxon>Halobacteria</taxon>
        <taxon>Halobacteriales</taxon>
        <taxon>Haloferacaceae</taxon>
        <taxon>Haloferax</taxon>
    </lineage>
</organism>
<keyword evidence="3" id="KW-1185">Reference proteome</keyword>
<evidence type="ECO:0000256" key="1">
    <source>
        <dbReference type="SAM" id="Phobius"/>
    </source>
</evidence>
<keyword evidence="1" id="KW-0812">Transmembrane</keyword>
<feature type="transmembrane region" description="Helical" evidence="1">
    <location>
        <begin position="242"/>
        <end position="263"/>
    </location>
</feature>
<dbReference type="Proteomes" id="UP000011508">
    <property type="component" value="Unassembled WGS sequence"/>
</dbReference>
<dbReference type="RefSeq" id="WP_007273901.1">
    <property type="nucleotide sequence ID" value="NZ_AOLM01000006.1"/>
</dbReference>
<gene>
    <name evidence="2" type="ORF">C441_04054</name>
</gene>
<protein>
    <submittedName>
        <fullName evidence="2">ABC-type copper transport system involved in multi-copper enzyme maturation, permease</fullName>
    </submittedName>
</protein>
<accession>M0ILE7</accession>
<dbReference type="OrthoDB" id="86287at2157"/>
<dbReference type="GO" id="GO:0140359">
    <property type="term" value="F:ABC-type transporter activity"/>
    <property type="evidence" value="ECO:0007669"/>
    <property type="project" value="InterPro"/>
</dbReference>
<comment type="caution">
    <text evidence="2">The sequence shown here is derived from an EMBL/GenBank/DDBJ whole genome shotgun (WGS) entry which is preliminary data.</text>
</comment>
<evidence type="ECO:0000313" key="3">
    <source>
        <dbReference type="Proteomes" id="UP000011508"/>
    </source>
</evidence>
<feature type="transmembrane region" description="Helical" evidence="1">
    <location>
        <begin position="134"/>
        <end position="160"/>
    </location>
</feature>
<keyword evidence="1" id="KW-1133">Transmembrane helix</keyword>
<keyword evidence="1" id="KW-0472">Membrane</keyword>
<name>M0ILE7_9EURY</name>
<dbReference type="PANTHER" id="PTHR43471:SF1">
    <property type="entry name" value="ABC TRANSPORTER PERMEASE PROTEIN NOSY-RELATED"/>
    <property type="match status" value="1"/>
</dbReference>
<feature type="transmembrane region" description="Helical" evidence="1">
    <location>
        <begin position="51"/>
        <end position="72"/>
    </location>
</feature>
<sequence length="269" mass="29067">MTWKTIAHRDRKLTVSARSVKILLALLVFAVLLAGYLYPVVGTKPITTARFSGFLIDPITTMLPFIGVLLGYNAVVSERETGSILLSLSLPQSRKDVVIGKYTSRTGILAVTIAFAMVGAGLLVVYPFGELNLLPFLAFTVLTILFGAVWSGIGIAISIAVATKRRAVTLGFGLVFLFAIVWDMISTALEIGLNAAGVIDGRLPGPVRFLFALEPGHSYESVTTGFIDPSTTIDGPWYLNEWVALLLLIFWTVGPVGLTYLRFVGRDLA</sequence>